<reference evidence="3" key="1">
    <citation type="submission" date="2016-06" db="UniProtKB">
        <authorList>
            <consortium name="WormBaseParasite"/>
        </authorList>
    </citation>
    <scope>IDENTIFICATION</scope>
</reference>
<evidence type="ECO:0000313" key="1">
    <source>
        <dbReference type="EMBL" id="VDL94644.1"/>
    </source>
</evidence>
<gene>
    <name evidence="1" type="ORF">SSLN_LOCUS8259</name>
</gene>
<sequence length="94" mass="10472">MQTVRAVHAPLEPANPQRHTIYTNRRSCKSIKEADTAVSLARARAWLQTLGEGAWHNKASLPPGAVDLFFAKLHLTRCLLHSEVAPIRGYKSDK</sequence>
<evidence type="ECO:0000313" key="2">
    <source>
        <dbReference type="Proteomes" id="UP000275846"/>
    </source>
</evidence>
<evidence type="ECO:0000313" key="3">
    <source>
        <dbReference type="WBParaSite" id="SSLN_0000858901-mRNA-1"/>
    </source>
</evidence>
<name>A0A183SVL1_SCHSO</name>
<reference evidence="1 2" key="2">
    <citation type="submission" date="2018-11" db="EMBL/GenBank/DDBJ databases">
        <authorList>
            <consortium name="Pathogen Informatics"/>
        </authorList>
    </citation>
    <scope>NUCLEOTIDE SEQUENCE [LARGE SCALE GENOMIC DNA]</scope>
    <source>
        <strain evidence="1 2">NST_G2</strain>
    </source>
</reference>
<dbReference type="EMBL" id="UYSU01034557">
    <property type="protein sequence ID" value="VDL94644.1"/>
    <property type="molecule type" value="Genomic_DNA"/>
</dbReference>
<dbReference type="AlphaFoldDB" id="A0A183SVL1"/>
<dbReference type="Proteomes" id="UP000275846">
    <property type="component" value="Unassembled WGS sequence"/>
</dbReference>
<protein>
    <submittedName>
        <fullName evidence="3">Transposase</fullName>
    </submittedName>
</protein>
<organism evidence="3">
    <name type="scientific">Schistocephalus solidus</name>
    <name type="common">Tapeworm</name>
    <dbReference type="NCBI Taxonomy" id="70667"/>
    <lineage>
        <taxon>Eukaryota</taxon>
        <taxon>Metazoa</taxon>
        <taxon>Spiralia</taxon>
        <taxon>Lophotrochozoa</taxon>
        <taxon>Platyhelminthes</taxon>
        <taxon>Cestoda</taxon>
        <taxon>Eucestoda</taxon>
        <taxon>Diphyllobothriidea</taxon>
        <taxon>Diphyllobothriidae</taxon>
        <taxon>Schistocephalus</taxon>
    </lineage>
</organism>
<keyword evidence="2" id="KW-1185">Reference proteome</keyword>
<dbReference type="WBParaSite" id="SSLN_0000858901-mRNA-1">
    <property type="protein sequence ID" value="SSLN_0000858901-mRNA-1"/>
    <property type="gene ID" value="SSLN_0000858901"/>
</dbReference>
<proteinExistence type="predicted"/>
<accession>A0A183SVL1</accession>